<dbReference type="Proteomes" id="UP001403385">
    <property type="component" value="Unassembled WGS sequence"/>
</dbReference>
<feature type="chain" id="PRO_5043320259" evidence="1">
    <location>
        <begin position="23"/>
        <end position="396"/>
    </location>
</feature>
<reference evidence="3 4" key="1">
    <citation type="submission" date="2024-04" db="EMBL/GenBank/DDBJ databases">
        <title>Novel genus in family Flammeovirgaceae.</title>
        <authorList>
            <person name="Nguyen T.H."/>
            <person name="Vuong T.Q."/>
            <person name="Le H."/>
            <person name="Kim S.-G."/>
        </authorList>
    </citation>
    <scope>NUCLEOTIDE SEQUENCE [LARGE SCALE GENOMIC DNA]</scope>
    <source>
        <strain evidence="3 4">JCM 23209</strain>
    </source>
</reference>
<gene>
    <name evidence="3" type="ORF">AAG747_06875</name>
</gene>
<organism evidence="3 4">
    <name type="scientific">Rapidithrix thailandica</name>
    <dbReference type="NCBI Taxonomy" id="413964"/>
    <lineage>
        <taxon>Bacteria</taxon>
        <taxon>Pseudomonadati</taxon>
        <taxon>Bacteroidota</taxon>
        <taxon>Cytophagia</taxon>
        <taxon>Cytophagales</taxon>
        <taxon>Flammeovirgaceae</taxon>
        <taxon>Rapidithrix</taxon>
    </lineage>
</organism>
<dbReference type="RefSeq" id="WP_346820409.1">
    <property type="nucleotide sequence ID" value="NZ_JBDKWZ010000003.1"/>
</dbReference>
<dbReference type="InterPro" id="IPR032181">
    <property type="entry name" value="DUF5013"/>
</dbReference>
<dbReference type="Pfam" id="PF16405">
    <property type="entry name" value="DUF5013"/>
    <property type="match status" value="1"/>
</dbReference>
<feature type="signal peptide" evidence="1">
    <location>
        <begin position="1"/>
        <end position="22"/>
    </location>
</feature>
<evidence type="ECO:0000313" key="3">
    <source>
        <dbReference type="EMBL" id="MEN7547622.1"/>
    </source>
</evidence>
<dbReference type="EMBL" id="JBDKWZ010000003">
    <property type="protein sequence ID" value="MEN7547622.1"/>
    <property type="molecule type" value="Genomic_DNA"/>
</dbReference>
<feature type="domain" description="DUF5013" evidence="2">
    <location>
        <begin position="236"/>
        <end position="373"/>
    </location>
</feature>
<name>A0AAW9RVA6_9BACT</name>
<accession>A0AAW9RVA6</accession>
<dbReference type="Pfam" id="PF16389">
    <property type="entry name" value="DUF4998"/>
    <property type="match status" value="1"/>
</dbReference>
<evidence type="ECO:0000259" key="2">
    <source>
        <dbReference type="Pfam" id="PF16405"/>
    </source>
</evidence>
<dbReference type="Gene3D" id="2.60.120.260">
    <property type="entry name" value="Galactose-binding domain-like"/>
    <property type="match status" value="1"/>
</dbReference>
<keyword evidence="1" id="KW-0732">Signal</keyword>
<protein>
    <submittedName>
        <fullName evidence="3">DUF4998 domain-containing protein</fullName>
    </submittedName>
</protein>
<evidence type="ECO:0000256" key="1">
    <source>
        <dbReference type="SAM" id="SignalP"/>
    </source>
</evidence>
<dbReference type="AlphaFoldDB" id="A0AAW9RVA6"/>
<evidence type="ECO:0000313" key="4">
    <source>
        <dbReference type="Proteomes" id="UP001403385"/>
    </source>
</evidence>
<keyword evidence="4" id="KW-1185">Reference proteome</keyword>
<dbReference type="PROSITE" id="PS51257">
    <property type="entry name" value="PROKAR_LIPOPROTEIN"/>
    <property type="match status" value="1"/>
</dbReference>
<comment type="caution">
    <text evidence="3">The sequence shown here is derived from an EMBL/GenBank/DDBJ whole genome shotgun (WGS) entry which is preliminary data.</text>
</comment>
<sequence length="396" mass="45259">MTKKSIHILLLSGLMLSLGLFSCDKMEDFHSEFLQGGEIIYSEKPDSTYSFPGKDRIKLGWLLVSASRVTQCAVYWNAGENMKMVEVPAGEDSVWVETLLEDMEEKSYIFEIYTLDKDGNRSVKVEEFGVVYGEKYQATLSNRDYLNAKYSLDENRLTIDWFPAEENAVGVEAYYVDKSGTSHELFIPNEKEQTVIENFAFEGEFRYKTLLLPDEKAIDTFYTESQSVKITEIDLKNSNYPIQHGEWDGKRWGMPKDWIVSESAKNQAGYGGFDGTDEGGYFSMEKWTENEEDKIINGKIYQVMTLPPGTYQLKANFSDGEAGFDVKDEAYLVVTPGNNFLNIDDLTPALGYASFNQAEVEFTLEEETEISMGLITTFEQPYQYFRCYSVRLLKTN</sequence>
<proteinExistence type="predicted"/>